<dbReference type="Gene3D" id="2.30.30.110">
    <property type="match status" value="1"/>
</dbReference>
<reference evidence="1 2" key="1">
    <citation type="journal article" date="2021" name="Syst. Appl. Microbiol.">
        <title>Persephonella atlantica sp. nov.: How to adapt to physico-chemical gradients in high temperature hydrothermal habitats.</title>
        <authorList>
            <person name="Francois D.X."/>
            <person name="Godfroy A."/>
            <person name="Mathien C."/>
            <person name="Aube J."/>
            <person name="Cathalot C."/>
            <person name="Lesongeur F."/>
            <person name="L'Haridon S."/>
            <person name="Philippon X."/>
            <person name="Roussel E.G."/>
        </authorList>
    </citation>
    <scope>NUCLEOTIDE SEQUENCE [LARGE SCALE GENOMIC DNA]</scope>
    <source>
        <strain evidence="1 2">MO1340</strain>
    </source>
</reference>
<organism evidence="1 2">
    <name type="scientific">Persephonella atlantica</name>
    <dbReference type="NCBI Taxonomy" id="2699429"/>
    <lineage>
        <taxon>Bacteria</taxon>
        <taxon>Pseudomonadati</taxon>
        <taxon>Aquificota</taxon>
        <taxon>Aquificia</taxon>
        <taxon>Aquificales</taxon>
        <taxon>Hydrogenothermaceae</taxon>
        <taxon>Persephonella</taxon>
    </lineage>
</organism>
<dbReference type="Pfam" id="PF02452">
    <property type="entry name" value="PemK_toxin"/>
    <property type="match status" value="1"/>
</dbReference>
<sequence>MVDYIPKKGDIIHLNFDPSLGHEQKGNRYAIVVSHYIFNKNTGMCFAIPITSKCKDYPTQVYIEAGKIKGCALIDQLKSIDYKVRKVVFKSKLPDSQLEKILDIIEAIIFS</sequence>
<protein>
    <submittedName>
        <fullName evidence="1">mRNA-degrading endonuclease</fullName>
    </submittedName>
</protein>
<dbReference type="PANTHER" id="PTHR33988:SF3">
    <property type="entry name" value="ENDORIBONUCLEASE TOXIN CHPB-RELATED"/>
    <property type="match status" value="1"/>
</dbReference>
<evidence type="ECO:0000313" key="2">
    <source>
        <dbReference type="Proteomes" id="UP000772812"/>
    </source>
</evidence>
<keyword evidence="1" id="KW-0378">Hydrolase</keyword>
<dbReference type="Proteomes" id="UP000772812">
    <property type="component" value="Unassembled WGS sequence"/>
</dbReference>
<accession>A0ABS1GJ28</accession>
<dbReference type="InterPro" id="IPR003477">
    <property type="entry name" value="PemK-like"/>
</dbReference>
<dbReference type="InterPro" id="IPR011067">
    <property type="entry name" value="Plasmid_toxin/cell-grow_inhib"/>
</dbReference>
<keyword evidence="1" id="KW-0255">Endonuclease</keyword>
<dbReference type="EMBL" id="JAACYA010000002">
    <property type="protein sequence ID" value="MBK3332934.1"/>
    <property type="molecule type" value="Genomic_DNA"/>
</dbReference>
<gene>
    <name evidence="1" type="ORF">GWK41_07620</name>
</gene>
<dbReference type="GO" id="GO:0004519">
    <property type="term" value="F:endonuclease activity"/>
    <property type="evidence" value="ECO:0007669"/>
    <property type="project" value="UniProtKB-KW"/>
</dbReference>
<proteinExistence type="predicted"/>
<comment type="caution">
    <text evidence="1">The sequence shown here is derived from an EMBL/GenBank/DDBJ whole genome shotgun (WGS) entry which is preliminary data.</text>
</comment>
<name>A0ABS1GJ28_9AQUI</name>
<dbReference type="PANTHER" id="PTHR33988">
    <property type="entry name" value="ENDORIBONUCLEASE MAZF-RELATED"/>
    <property type="match status" value="1"/>
</dbReference>
<dbReference type="SUPFAM" id="SSF50118">
    <property type="entry name" value="Cell growth inhibitor/plasmid maintenance toxic component"/>
    <property type="match status" value="1"/>
</dbReference>
<keyword evidence="1" id="KW-0540">Nuclease</keyword>
<dbReference type="RefSeq" id="WP_200674335.1">
    <property type="nucleotide sequence ID" value="NZ_JAACYA010000002.1"/>
</dbReference>
<keyword evidence="2" id="KW-1185">Reference proteome</keyword>
<evidence type="ECO:0000313" key="1">
    <source>
        <dbReference type="EMBL" id="MBK3332934.1"/>
    </source>
</evidence>